<keyword evidence="4" id="KW-1185">Reference proteome</keyword>
<dbReference type="InterPro" id="IPR051043">
    <property type="entry name" value="Sulfatase_Mod_Factor_Kinase"/>
</dbReference>
<dbReference type="PANTHER" id="PTHR23150">
    <property type="entry name" value="SULFATASE MODIFYING FACTOR 1, 2"/>
    <property type="match status" value="1"/>
</dbReference>
<dbReference type="Gene3D" id="3.90.1580.10">
    <property type="entry name" value="paralog of FGE (formylglycine-generating enzyme)"/>
    <property type="match status" value="1"/>
</dbReference>
<feature type="domain" description="Sulfatase-modifying factor enzyme-like" evidence="2">
    <location>
        <begin position="445"/>
        <end position="583"/>
    </location>
</feature>
<dbReference type="InterPro" id="IPR042095">
    <property type="entry name" value="SUMF_sf"/>
</dbReference>
<dbReference type="EMBL" id="JAXOVC010000007">
    <property type="protein sequence ID" value="KAK4498837.1"/>
    <property type="molecule type" value="Genomic_DNA"/>
</dbReference>
<reference evidence="3 4" key="1">
    <citation type="journal article" date="2023" name="G3 (Bethesda)">
        <title>A chromosome-level genome assembly of Zasmidium syzygii isolated from banana leaves.</title>
        <authorList>
            <person name="van Westerhoven A.C."/>
            <person name="Mehrabi R."/>
            <person name="Talebi R."/>
            <person name="Steentjes M.B.F."/>
            <person name="Corcolon B."/>
            <person name="Chong P.A."/>
            <person name="Kema G.H.J."/>
            <person name="Seidl M.F."/>
        </authorList>
    </citation>
    <scope>NUCLEOTIDE SEQUENCE [LARGE SCALE GENOMIC DNA]</scope>
    <source>
        <strain evidence="3 4">P124</strain>
    </source>
</reference>
<dbReference type="Pfam" id="PF00004">
    <property type="entry name" value="AAA"/>
    <property type="match status" value="1"/>
</dbReference>
<proteinExistence type="predicted"/>
<dbReference type="InterPro" id="IPR005532">
    <property type="entry name" value="SUMF_dom"/>
</dbReference>
<evidence type="ECO:0000259" key="2">
    <source>
        <dbReference type="Pfam" id="PF03781"/>
    </source>
</evidence>
<protein>
    <recommendedName>
        <fullName evidence="5">AAA+ ATPase domain-containing protein</fullName>
    </recommendedName>
</protein>
<dbReference type="Proteomes" id="UP001305779">
    <property type="component" value="Unassembled WGS sequence"/>
</dbReference>
<dbReference type="PANTHER" id="PTHR23150:SF19">
    <property type="entry name" value="FORMYLGLYCINE-GENERATING ENZYME"/>
    <property type="match status" value="1"/>
</dbReference>
<dbReference type="InterPro" id="IPR003959">
    <property type="entry name" value="ATPase_AAA_core"/>
</dbReference>
<feature type="domain" description="ATPase AAA-type core" evidence="1">
    <location>
        <begin position="78"/>
        <end position="201"/>
    </location>
</feature>
<sequence length="641" mass="71192">MAILEEQKRTATEFGNHPLLIHPNGQTLDLASGYIHLLSTFSHEDKAAKGLRKGKTSNEQDDPVYFSALELVRENKILLLSGPSGCGKTTFAKHTCFRIATQSTSTSAPIARNENGDFHDEIWDTKGLFPCYFDIEDAQALETVVNKTIPELLDSATDAYSGFVIVIDTIERAGEEASELLELLVSKFLDDKTSNHRLVLLAEERATESLNLSSGVVRHSFAPLLAAQRRFKISELTQIEPHLVDFALGAAARDPAIFALALQIEDAGDHAEKVLDSWLSKVVRDEKHCAELETYALQQIDLQQGLPSELHTVGGGRPLDVPLFALTTKVRRLLAARHLSRLPAQATVDFYRRDRPADVLRSVIVRLGSTAKFEELASLLLQNSGIAVQRAALLIAEFDGLTTEIRKQVTQQALQVVEEGVLLLSDRVTAAGILSQLEDPRDLTALAFVPAGTFSMGSSTHPNSQPVHEVAIDAFRIGVYPVTVGEYLKFTIETQRQWASPDQHDPKKRNVPATDLTWFDARAYCAWLTKRWHESGKIQPNGEVRLPTEPEWERAARGDITSTDIEHPYIYPWGTNWQPDHCNSEETGLNQPCPVGLFPQGLSTGVQRFGAKTWLLLVSHILGGRMMGGKIWMLRWRSEEC</sequence>
<name>A0ABR0EBH6_ZASCE</name>
<dbReference type="InterPro" id="IPR027417">
    <property type="entry name" value="P-loop_NTPase"/>
</dbReference>
<comment type="caution">
    <text evidence="3">The sequence shown here is derived from an EMBL/GenBank/DDBJ whole genome shotgun (WGS) entry which is preliminary data.</text>
</comment>
<dbReference type="Gene3D" id="3.40.50.300">
    <property type="entry name" value="P-loop containing nucleotide triphosphate hydrolases"/>
    <property type="match status" value="1"/>
</dbReference>
<dbReference type="SUPFAM" id="SSF56436">
    <property type="entry name" value="C-type lectin-like"/>
    <property type="match status" value="1"/>
</dbReference>
<gene>
    <name evidence="3" type="ORF">PRZ48_009347</name>
</gene>
<dbReference type="SUPFAM" id="SSF52540">
    <property type="entry name" value="P-loop containing nucleoside triphosphate hydrolases"/>
    <property type="match status" value="1"/>
</dbReference>
<organism evidence="3 4">
    <name type="scientific">Zasmidium cellare</name>
    <name type="common">Wine cellar mold</name>
    <name type="synonym">Racodium cellare</name>
    <dbReference type="NCBI Taxonomy" id="395010"/>
    <lineage>
        <taxon>Eukaryota</taxon>
        <taxon>Fungi</taxon>
        <taxon>Dikarya</taxon>
        <taxon>Ascomycota</taxon>
        <taxon>Pezizomycotina</taxon>
        <taxon>Dothideomycetes</taxon>
        <taxon>Dothideomycetidae</taxon>
        <taxon>Mycosphaerellales</taxon>
        <taxon>Mycosphaerellaceae</taxon>
        <taxon>Zasmidium</taxon>
    </lineage>
</organism>
<accession>A0ABR0EBH6</accession>
<evidence type="ECO:0000259" key="1">
    <source>
        <dbReference type="Pfam" id="PF00004"/>
    </source>
</evidence>
<dbReference type="InterPro" id="IPR016187">
    <property type="entry name" value="CTDL_fold"/>
</dbReference>
<evidence type="ECO:0008006" key="5">
    <source>
        <dbReference type="Google" id="ProtNLM"/>
    </source>
</evidence>
<evidence type="ECO:0000313" key="4">
    <source>
        <dbReference type="Proteomes" id="UP001305779"/>
    </source>
</evidence>
<dbReference type="Pfam" id="PF03781">
    <property type="entry name" value="FGE-sulfatase"/>
    <property type="match status" value="1"/>
</dbReference>
<evidence type="ECO:0000313" key="3">
    <source>
        <dbReference type="EMBL" id="KAK4498837.1"/>
    </source>
</evidence>